<sequence>MAKTTRQTAIFGVEDWKRIYQTYREADFQSYDFETLRKSFVDYLRLYYPETFNDYIESSEFIAMLDVMAFMGQSLAFRTDLNTRENYIDTAERRDSVVRLANLVSYTPKRNICASGYLKVFSVQTTENVTDFNGIDLANVTVNWADPTNFNWQEQFTAIINASLVDSQRFGRPGNRTTILGVDTSEYSINLVPGFLPVIPYNATVDGVNMPFEAVNSSAVGKSFVYEPSPQPSGIFNVLYRNDQLGFSSADTGYFFLFKQGVLQNQDFNLADRVSNRTVNINIEGVNNEDRWLYQLDNVGSIASEWQFVESVYAAAAEQTGPDLRKLFSVTSRTNDQITLSFGDGVFSAIPVGQFRCYVRASNGLEYIINPEEMQSVILPISYVSRTGQLETITFTCGITTPVSNATPRESIDEIKQRAPARYYTQNRMVNGEDYNNFPFTAYNSILKSKALNRASIGTSRYLDLVDNTGKYSSTNTFSSDGALYEEFNLPSFTYTFLTNNEISDVITNRVQPILADTQVQQFYYEKFPRANLAVLNVSWNLSTSLANTTTGYFKNQLGAPVPIGPFTSDNKRYIQIGSLVKFVPPPGYYFDANNRLKVGTPTRADEKLVIWASPLAVVVDGTSQGTGNLPDGSGPVTLNNYVPTGALASEVIPVFVTDLPSQFEQSMAEQIRLNRNFGIGYDSLGGITGTPGTWYLITSTNLAVDAEWSQLNAGSNAGLSNDASWLVEFVTDGDTYTISYRALDYFFGSVLQTRFFYYGDQKIYDSRSGTVISDFVKVLKTNSRPDSALPLAGDLELKIVGQPVQSDGYVDDFQVLVSFQDSDADGVPDNPDFFSDIVAPSVDSSQKLVFLQKTVDFDNLERYLLVEPGIVNSEYATLDDIELVKAEYVDGQIFYTYSTELFYTLVIDFSTGVRNLNPRNDFIARIGRQSLYFQYRHNSPLTSRIDPGTTNIIDLYVVTNEYYVAYQNYIRDVTGTVPEPMPPTIDQLTTTYGGLQDYKMISDSVILNSVNFKPLFGEKAAEELRATIKVIKAANSTASISEIKNLVVQNLNNYFTLDKWDFGDTFYFSELAAYLHAEMGGIISSVVLVPLNPQKSFGDLYEIRSEPNQIFVNAANVNNVEVIEALTSTNIRTAPGSGVI</sequence>
<reference evidence="1" key="1">
    <citation type="submission" date="2020-04" db="EMBL/GenBank/DDBJ databases">
        <authorList>
            <person name="Chiriac C."/>
            <person name="Salcher M."/>
            <person name="Ghai R."/>
            <person name="Kavagutti S V."/>
        </authorList>
    </citation>
    <scope>NUCLEOTIDE SEQUENCE</scope>
</reference>
<gene>
    <name evidence="1" type="ORF">UFOVP328_226</name>
</gene>
<name>A0A6J5LY29_9CAUD</name>
<proteinExistence type="predicted"/>
<protein>
    <recommendedName>
        <fullName evidence="2">Baseplate wedge subunit</fullName>
    </recommendedName>
</protein>
<dbReference type="EMBL" id="LR796341">
    <property type="protein sequence ID" value="CAB4138033.1"/>
    <property type="molecule type" value="Genomic_DNA"/>
</dbReference>
<evidence type="ECO:0008006" key="2">
    <source>
        <dbReference type="Google" id="ProtNLM"/>
    </source>
</evidence>
<accession>A0A6J5LY29</accession>
<organism evidence="1">
    <name type="scientific">uncultured Caudovirales phage</name>
    <dbReference type="NCBI Taxonomy" id="2100421"/>
    <lineage>
        <taxon>Viruses</taxon>
        <taxon>Duplodnaviria</taxon>
        <taxon>Heunggongvirae</taxon>
        <taxon>Uroviricota</taxon>
        <taxon>Caudoviricetes</taxon>
        <taxon>Peduoviridae</taxon>
        <taxon>Maltschvirus</taxon>
        <taxon>Maltschvirus maltsch</taxon>
    </lineage>
</organism>
<evidence type="ECO:0000313" key="1">
    <source>
        <dbReference type="EMBL" id="CAB4138033.1"/>
    </source>
</evidence>